<dbReference type="Pfam" id="PF22590">
    <property type="entry name" value="Cas3-like_C_2"/>
    <property type="match status" value="1"/>
</dbReference>
<comment type="similarity">
    <text evidence="2">In the central section; belongs to the CRISPR-associated helicase Cas3 family.</text>
</comment>
<dbReference type="EMBL" id="JBHTNH010000017">
    <property type="protein sequence ID" value="MFD1361707.1"/>
    <property type="molecule type" value="Genomic_DNA"/>
</dbReference>
<dbReference type="PANTHER" id="PTHR47959">
    <property type="entry name" value="ATP-DEPENDENT RNA HELICASE RHLE-RELATED"/>
    <property type="match status" value="1"/>
</dbReference>
<evidence type="ECO:0000256" key="6">
    <source>
        <dbReference type="ARBA" id="ARBA00022801"/>
    </source>
</evidence>
<sequence>MLIAKTRPEMETLKEHTDELLKRFTVLKNAYSEKIPEYKIWDILYKAAQYHDLGKVNNDFQGKMHKALKTNEAVHPSHFGHIPHNYLSPFFLPVSSWDLSEEERRVLVQAIAYHHERNTKPDVSFLTKVYQEELLNHFDEIKKEMELSVPDKNQKKFKITNPLKPKDRITEIKDGRDTYYLYILIKGLLHRLDHAASAHIPVEVDTNVNIADLTHNYMQENFGERSLRPLQEYTYQNQNKNLIIIAQTGMGKTEASLLWAGNDKTFFTLPIRVSLNALYDRVHSDMNYKNVGLLHGTSASHLDKNGDEDWEIIFDQSQNFSNKLLFTTIDQILKFPFKFKGYEKFFATMAYSKVIIDEIQAYNPWIVAVLLKAIEMIHKIGGKFMIMTATMPQIYLDELADRGILDDNTIVNEFVDESLIRHRISLQDMGIYDDKDRIVEMATNQKVLIIVNTVDRAIDLFKQLEGENVHLLHSRFVQRDRALLENEIKRFADEETNGIWITTQLVEASIDIDFDILFTELSTIDSLLQRLGRCYRNRKLDHENSNVYIYTDDVSGSKYVYDEDILNLTEKYLLAYDTKLLSEKNKVELVKKIYSKEELQGTKFYEQFNNAVHKLNYLEDYQYTNDEAQEILRGIQSVTVIPRVIYDEIIDLLEALEKELNSQDRTRLRREVDNYTVSIPKHKYRSERTPIDLYQTGKDGRKYNILPNVEILDVEYDFDSETLRGIGLSDKQVSENSFILD</sequence>
<comment type="similarity">
    <text evidence="1">In the N-terminal section; belongs to the CRISPR-associated nuclease Cas3-HD family.</text>
</comment>
<accession>A0ABW3ZUF0</accession>
<keyword evidence="14" id="KW-1185">Reference proteome</keyword>
<dbReference type="InterPro" id="IPR027417">
    <property type="entry name" value="P-loop_NTPase"/>
</dbReference>
<feature type="domain" description="Helicase ATP-binding" evidence="11">
    <location>
        <begin position="233"/>
        <end position="409"/>
    </location>
</feature>
<dbReference type="SMART" id="SM00487">
    <property type="entry name" value="DEXDc"/>
    <property type="match status" value="1"/>
</dbReference>
<dbReference type="InterPro" id="IPR006474">
    <property type="entry name" value="Helicase_Cas3_CRISPR-ass_core"/>
</dbReference>
<organism evidence="13 14">
    <name type="scientific">Lentibacillus salinarum</name>
    <dbReference type="NCBI Taxonomy" id="446820"/>
    <lineage>
        <taxon>Bacteria</taxon>
        <taxon>Bacillati</taxon>
        <taxon>Bacillota</taxon>
        <taxon>Bacilli</taxon>
        <taxon>Bacillales</taxon>
        <taxon>Bacillaceae</taxon>
        <taxon>Lentibacillus</taxon>
    </lineage>
</organism>
<dbReference type="PROSITE" id="PS51643">
    <property type="entry name" value="HD_CAS3"/>
    <property type="match status" value="1"/>
</dbReference>
<keyword evidence="7" id="KW-0347">Helicase</keyword>
<comment type="caution">
    <text evidence="13">The sequence shown here is derived from an EMBL/GenBank/DDBJ whole genome shotgun (WGS) entry which is preliminary data.</text>
</comment>
<dbReference type="Gene3D" id="1.10.3210.30">
    <property type="match status" value="1"/>
</dbReference>
<evidence type="ECO:0000313" key="13">
    <source>
        <dbReference type="EMBL" id="MFD1361707.1"/>
    </source>
</evidence>
<dbReference type="Proteomes" id="UP001597178">
    <property type="component" value="Unassembled WGS sequence"/>
</dbReference>
<dbReference type="SUPFAM" id="SSF52540">
    <property type="entry name" value="P-loop containing nucleoside triphosphate hydrolases"/>
    <property type="match status" value="1"/>
</dbReference>
<feature type="domain" description="HD Cas3-type" evidence="12">
    <location>
        <begin position="6"/>
        <end position="195"/>
    </location>
</feature>
<dbReference type="Pfam" id="PF18019">
    <property type="entry name" value="Cas3_HD"/>
    <property type="match status" value="1"/>
</dbReference>
<evidence type="ECO:0000256" key="3">
    <source>
        <dbReference type="ARBA" id="ARBA00022722"/>
    </source>
</evidence>
<dbReference type="NCBIfam" id="TIGR01587">
    <property type="entry name" value="cas3_core"/>
    <property type="match status" value="1"/>
</dbReference>
<keyword evidence="8" id="KW-0067">ATP-binding</keyword>
<evidence type="ECO:0000256" key="2">
    <source>
        <dbReference type="ARBA" id="ARBA00009046"/>
    </source>
</evidence>
<evidence type="ECO:0000256" key="8">
    <source>
        <dbReference type="ARBA" id="ARBA00022840"/>
    </source>
</evidence>
<comment type="similarity">
    <text evidence="10">Belongs to the DEAD box helicase family.</text>
</comment>
<evidence type="ECO:0000256" key="9">
    <source>
        <dbReference type="ARBA" id="ARBA00023118"/>
    </source>
</evidence>
<keyword evidence="6" id="KW-0378">Hydrolase</keyword>
<dbReference type="CDD" id="cd09641">
    <property type="entry name" value="Cas3''_I"/>
    <property type="match status" value="1"/>
</dbReference>
<dbReference type="InterPro" id="IPR038257">
    <property type="entry name" value="CRISPR-assoc_Cas3_HD_sf"/>
</dbReference>
<dbReference type="Pfam" id="PF00270">
    <property type="entry name" value="DEAD"/>
    <property type="match status" value="1"/>
</dbReference>
<dbReference type="InterPro" id="IPR011545">
    <property type="entry name" value="DEAD/DEAH_box_helicase_dom"/>
</dbReference>
<dbReference type="InterPro" id="IPR014001">
    <property type="entry name" value="Helicase_ATP-bd"/>
</dbReference>
<dbReference type="Gene3D" id="3.40.50.300">
    <property type="entry name" value="P-loop containing nucleotide triphosphate hydrolases"/>
    <property type="match status" value="2"/>
</dbReference>
<evidence type="ECO:0000256" key="10">
    <source>
        <dbReference type="ARBA" id="ARBA00038437"/>
    </source>
</evidence>
<evidence type="ECO:0000256" key="1">
    <source>
        <dbReference type="ARBA" id="ARBA00006847"/>
    </source>
</evidence>
<reference evidence="14" key="1">
    <citation type="journal article" date="2019" name="Int. J. Syst. Evol. Microbiol.">
        <title>The Global Catalogue of Microorganisms (GCM) 10K type strain sequencing project: providing services to taxonomists for standard genome sequencing and annotation.</title>
        <authorList>
            <consortium name="The Broad Institute Genomics Platform"/>
            <consortium name="The Broad Institute Genome Sequencing Center for Infectious Disease"/>
            <person name="Wu L."/>
            <person name="Ma J."/>
        </authorList>
    </citation>
    <scope>NUCLEOTIDE SEQUENCE [LARGE SCALE GENOMIC DNA]</scope>
    <source>
        <strain evidence="14">CCUG 54822</strain>
    </source>
</reference>
<name>A0ABW3ZUF0_9BACI</name>
<protein>
    <submittedName>
        <fullName evidence="13">CRISPR-associated helicase Cas3</fullName>
    </submittedName>
</protein>
<dbReference type="InterPro" id="IPR050079">
    <property type="entry name" value="DEAD_box_RNA_helicase"/>
</dbReference>
<dbReference type="RefSeq" id="WP_382399536.1">
    <property type="nucleotide sequence ID" value="NZ_JBHTNH010000017.1"/>
</dbReference>
<dbReference type="PROSITE" id="PS51192">
    <property type="entry name" value="HELICASE_ATP_BIND_1"/>
    <property type="match status" value="1"/>
</dbReference>
<keyword evidence="9" id="KW-0051">Antiviral defense</keyword>
<keyword evidence="3" id="KW-0540">Nuclease</keyword>
<dbReference type="PANTHER" id="PTHR47959:SF16">
    <property type="entry name" value="CRISPR-ASSOCIATED NUCLEASE_HELICASE CAS3-RELATED"/>
    <property type="match status" value="1"/>
</dbReference>
<evidence type="ECO:0000256" key="7">
    <source>
        <dbReference type="ARBA" id="ARBA00022806"/>
    </source>
</evidence>
<evidence type="ECO:0000259" key="12">
    <source>
        <dbReference type="PROSITE" id="PS51643"/>
    </source>
</evidence>
<gene>
    <name evidence="13" type="primary">cas3</name>
    <name evidence="13" type="ORF">ACFQ4A_08560</name>
</gene>
<evidence type="ECO:0000256" key="4">
    <source>
        <dbReference type="ARBA" id="ARBA00022723"/>
    </source>
</evidence>
<dbReference type="NCBIfam" id="TIGR01596">
    <property type="entry name" value="cas3_HD"/>
    <property type="match status" value="1"/>
</dbReference>
<dbReference type="InterPro" id="IPR006483">
    <property type="entry name" value="CRISPR-assoc_Cas3_HD"/>
</dbReference>
<keyword evidence="5" id="KW-0547">Nucleotide-binding</keyword>
<dbReference type="SMART" id="SM00490">
    <property type="entry name" value="HELICc"/>
    <property type="match status" value="1"/>
</dbReference>
<dbReference type="InterPro" id="IPR054712">
    <property type="entry name" value="Cas3-like_dom"/>
</dbReference>
<dbReference type="InterPro" id="IPR001650">
    <property type="entry name" value="Helicase_C-like"/>
</dbReference>
<proteinExistence type="inferred from homology"/>
<keyword evidence="4" id="KW-0479">Metal-binding</keyword>
<evidence type="ECO:0000313" key="14">
    <source>
        <dbReference type="Proteomes" id="UP001597178"/>
    </source>
</evidence>
<evidence type="ECO:0000259" key="11">
    <source>
        <dbReference type="PROSITE" id="PS51192"/>
    </source>
</evidence>
<evidence type="ECO:0000256" key="5">
    <source>
        <dbReference type="ARBA" id="ARBA00022741"/>
    </source>
</evidence>